<evidence type="ECO:0000256" key="6">
    <source>
        <dbReference type="ARBA" id="ARBA00022679"/>
    </source>
</evidence>
<evidence type="ECO:0000256" key="7">
    <source>
        <dbReference type="ARBA" id="ARBA00039094"/>
    </source>
</evidence>
<dbReference type="EC" id="2.1.1.261" evidence="7"/>
<keyword evidence="4" id="KW-0017">Alkaloid metabolism</keyword>
<feature type="domain" description="Histidine-specific methyltransferase SAM-dependent" evidence="10">
    <location>
        <begin position="53"/>
        <end position="360"/>
    </location>
</feature>
<sequence>MTADAAIATMPDTTHVVPRSKPNGHIPASKPKSNGDAPEIIDIRDGGELLHLADSIRSGLQAPPGSRTLPSLLLWNEKGLKHFEAVTYTSDYYLTNAEISVLEAHSAEIAEQIQDGTILLELGSGNLRKVGILLKALDAAGKHVDYYALDLDRNELERTLSQLGPTQFKHVQCHGLFGTYDDGRAWLSKAQHARRPKCVLSLGSTIGSMSRDEAARFWNDWARMLRVSGEEASIIIGIDGSKDGDKVFRAYNDRDGANKRFIENAIPQANKQLGYEAFKPDEWRQQGEWNAAEGKHDQYLVPVKDVCFEDVRIAECERVYIVSSVKYDDKEKARLFRASGLTEGERYTNADGSYGLHLLSPMLIN</sequence>
<keyword evidence="6" id="KW-0808">Transferase</keyword>
<dbReference type="InterPro" id="IPR019257">
    <property type="entry name" value="MeTrfase_dom"/>
</dbReference>
<dbReference type="AlphaFoldDB" id="A0AAN7W1V6"/>
<comment type="similarity">
    <text evidence="2">Belongs to the methyltransferase superfamily.</text>
</comment>
<evidence type="ECO:0000313" key="11">
    <source>
        <dbReference type="EMBL" id="KAK5696082.1"/>
    </source>
</evidence>
<name>A0AAN7W1V6_9PEZI</name>
<dbReference type="GO" id="GO:0009820">
    <property type="term" value="P:alkaloid metabolic process"/>
    <property type="evidence" value="ECO:0007669"/>
    <property type="project" value="UniProtKB-KW"/>
</dbReference>
<dbReference type="Proteomes" id="UP001310594">
    <property type="component" value="Unassembled WGS sequence"/>
</dbReference>
<dbReference type="PANTHER" id="PTHR43397:SF1">
    <property type="entry name" value="ERGOTHIONEINE BIOSYNTHESIS PROTEIN 1"/>
    <property type="match status" value="1"/>
</dbReference>
<accession>A0AAN7W1V6</accession>
<evidence type="ECO:0000256" key="2">
    <source>
        <dbReference type="ARBA" id="ARBA00008361"/>
    </source>
</evidence>
<evidence type="ECO:0000256" key="8">
    <source>
        <dbReference type="ARBA" id="ARBA00049425"/>
    </source>
</evidence>
<proteinExistence type="inferred from homology"/>
<dbReference type="GO" id="GO:0008168">
    <property type="term" value="F:methyltransferase activity"/>
    <property type="evidence" value="ECO:0007669"/>
    <property type="project" value="UniProtKB-KW"/>
</dbReference>
<keyword evidence="5" id="KW-0489">Methyltransferase</keyword>
<protein>
    <recommendedName>
        <fullName evidence="7">4-dimethylallyltryptophan N-methyltransferase</fullName>
        <ecNumber evidence="7">2.1.1.261</ecNumber>
    </recommendedName>
</protein>
<dbReference type="InterPro" id="IPR017805">
    <property type="entry name" value="SAM_MeTrfase_EasF-type_put"/>
</dbReference>
<dbReference type="NCBIfam" id="TIGR03439">
    <property type="entry name" value="methyl_EasF"/>
    <property type="match status" value="1"/>
</dbReference>
<organism evidence="11 12">
    <name type="scientific">Elasticomyces elasticus</name>
    <dbReference type="NCBI Taxonomy" id="574655"/>
    <lineage>
        <taxon>Eukaryota</taxon>
        <taxon>Fungi</taxon>
        <taxon>Dikarya</taxon>
        <taxon>Ascomycota</taxon>
        <taxon>Pezizomycotina</taxon>
        <taxon>Dothideomycetes</taxon>
        <taxon>Dothideomycetidae</taxon>
        <taxon>Mycosphaerellales</taxon>
        <taxon>Teratosphaeriaceae</taxon>
        <taxon>Elasticomyces</taxon>
    </lineage>
</organism>
<reference evidence="11" key="1">
    <citation type="submission" date="2023-08" db="EMBL/GenBank/DDBJ databases">
        <title>Black Yeasts Isolated from many extreme environments.</title>
        <authorList>
            <person name="Coleine C."/>
            <person name="Stajich J.E."/>
            <person name="Selbmann L."/>
        </authorList>
    </citation>
    <scope>NUCLEOTIDE SEQUENCE</scope>
    <source>
        <strain evidence="11">CCFEE 5810</strain>
    </source>
</reference>
<evidence type="ECO:0000256" key="5">
    <source>
        <dbReference type="ARBA" id="ARBA00022603"/>
    </source>
</evidence>
<dbReference type="PANTHER" id="PTHR43397">
    <property type="entry name" value="ERGOTHIONEINE BIOSYNTHESIS PROTEIN 1"/>
    <property type="match status" value="1"/>
</dbReference>
<dbReference type="GO" id="GO:0032259">
    <property type="term" value="P:methylation"/>
    <property type="evidence" value="ECO:0007669"/>
    <property type="project" value="UniProtKB-KW"/>
</dbReference>
<comment type="catalytic activity">
    <reaction evidence="8">
        <text>4-(3-methylbut-2-enyl)-L-tryptophan + S-adenosyl-L-methionine = 4-(3-methylbut-2-enyl)-L-abrine + S-adenosyl-L-homocysteine + H(+)</text>
        <dbReference type="Rhea" id="RHEA:34435"/>
        <dbReference type="ChEBI" id="CHEBI:15378"/>
        <dbReference type="ChEBI" id="CHEBI:57856"/>
        <dbReference type="ChEBI" id="CHEBI:58209"/>
        <dbReference type="ChEBI" id="CHEBI:59789"/>
        <dbReference type="ChEBI" id="CHEBI:67248"/>
        <dbReference type="EC" id="2.1.1.261"/>
    </reaction>
</comment>
<evidence type="ECO:0000313" key="12">
    <source>
        <dbReference type="Proteomes" id="UP001310594"/>
    </source>
</evidence>
<dbReference type="Gene3D" id="3.40.50.150">
    <property type="entry name" value="Vaccinia Virus protein VP39"/>
    <property type="match status" value="1"/>
</dbReference>
<evidence type="ECO:0000256" key="9">
    <source>
        <dbReference type="SAM" id="MobiDB-lite"/>
    </source>
</evidence>
<evidence type="ECO:0000256" key="1">
    <source>
        <dbReference type="ARBA" id="ARBA00005107"/>
    </source>
</evidence>
<dbReference type="EMBL" id="JAVRQU010000013">
    <property type="protein sequence ID" value="KAK5696082.1"/>
    <property type="molecule type" value="Genomic_DNA"/>
</dbReference>
<comment type="subunit">
    <text evidence="3">Homodimer.</text>
</comment>
<dbReference type="InterPro" id="IPR051128">
    <property type="entry name" value="EgtD_Methyltrsf_superfamily"/>
</dbReference>
<dbReference type="Pfam" id="PF10017">
    <property type="entry name" value="Methyltransf_33"/>
    <property type="match status" value="1"/>
</dbReference>
<gene>
    <name evidence="11" type="ORF">LTR97_008502</name>
</gene>
<feature type="region of interest" description="Disordered" evidence="9">
    <location>
        <begin position="1"/>
        <end position="38"/>
    </location>
</feature>
<evidence type="ECO:0000256" key="4">
    <source>
        <dbReference type="ARBA" id="ARBA00022589"/>
    </source>
</evidence>
<dbReference type="InterPro" id="IPR017804">
    <property type="entry name" value="MeTrfase_EgtD-like"/>
</dbReference>
<evidence type="ECO:0000259" key="10">
    <source>
        <dbReference type="Pfam" id="PF10017"/>
    </source>
</evidence>
<comment type="pathway">
    <text evidence="1">Alkaloid biosynthesis; ergot alkaloid biosynthesis.</text>
</comment>
<comment type="caution">
    <text evidence="11">The sequence shown here is derived from an EMBL/GenBank/DDBJ whole genome shotgun (WGS) entry which is preliminary data.</text>
</comment>
<evidence type="ECO:0000256" key="3">
    <source>
        <dbReference type="ARBA" id="ARBA00011738"/>
    </source>
</evidence>
<dbReference type="PIRSF" id="PIRSF018005">
    <property type="entry name" value="UCP018005"/>
    <property type="match status" value="1"/>
</dbReference>
<dbReference type="InterPro" id="IPR029063">
    <property type="entry name" value="SAM-dependent_MTases_sf"/>
</dbReference>